<keyword evidence="9 14" id="KW-1133">Transmembrane helix</keyword>
<dbReference type="PANTHER" id="PTHR30477:SF23">
    <property type="entry name" value="HIGH-AFFINITY ZINC UPTAKE SYSTEM MEMBRANE PROTEIN ZNUB"/>
    <property type="match status" value="1"/>
</dbReference>
<evidence type="ECO:0000256" key="9">
    <source>
        <dbReference type="ARBA" id="ARBA00022989"/>
    </source>
</evidence>
<dbReference type="EMBL" id="FOSK01000004">
    <property type="protein sequence ID" value="SFK31364.1"/>
    <property type="molecule type" value="Genomic_DNA"/>
</dbReference>
<evidence type="ECO:0000256" key="6">
    <source>
        <dbReference type="ARBA" id="ARBA00022692"/>
    </source>
</evidence>
<dbReference type="Pfam" id="PF00950">
    <property type="entry name" value="ABC-3"/>
    <property type="match status" value="1"/>
</dbReference>
<accession>A0A1I3YHR0</accession>
<evidence type="ECO:0000256" key="12">
    <source>
        <dbReference type="ARBA" id="ARBA00040080"/>
    </source>
</evidence>
<evidence type="ECO:0000256" key="3">
    <source>
        <dbReference type="ARBA" id="ARBA00008034"/>
    </source>
</evidence>
<reference evidence="15 16" key="1">
    <citation type="submission" date="2016-10" db="EMBL/GenBank/DDBJ databases">
        <authorList>
            <person name="Varghese N."/>
            <person name="Submissions S."/>
        </authorList>
    </citation>
    <scope>NUCLEOTIDE SEQUENCE [LARGE SCALE GENOMIC DNA]</scope>
    <source>
        <strain evidence="15 16">DSM 16392</strain>
    </source>
</reference>
<evidence type="ECO:0000256" key="2">
    <source>
        <dbReference type="ARBA" id="ARBA00004651"/>
    </source>
</evidence>
<evidence type="ECO:0000256" key="13">
    <source>
        <dbReference type="RuleBase" id="RU003943"/>
    </source>
</evidence>
<keyword evidence="6 13" id="KW-0812">Transmembrane</keyword>
<evidence type="ECO:0000256" key="10">
    <source>
        <dbReference type="ARBA" id="ARBA00023065"/>
    </source>
</evidence>
<comment type="caution">
    <text evidence="15">The sequence shown here is derived from an EMBL/GenBank/DDBJ whole genome shotgun (WGS) entry which is preliminary data.</text>
</comment>
<evidence type="ECO:0000256" key="7">
    <source>
        <dbReference type="ARBA" id="ARBA00022833"/>
    </source>
</evidence>
<evidence type="ECO:0000256" key="14">
    <source>
        <dbReference type="SAM" id="Phobius"/>
    </source>
</evidence>
<evidence type="ECO:0000256" key="8">
    <source>
        <dbReference type="ARBA" id="ARBA00022906"/>
    </source>
</evidence>
<dbReference type="RefSeq" id="WP_093518586.1">
    <property type="nucleotide sequence ID" value="NZ_FOSK01000004.1"/>
</dbReference>
<dbReference type="PANTHER" id="PTHR30477">
    <property type="entry name" value="ABC-TRANSPORTER METAL-BINDING PROTEIN"/>
    <property type="match status" value="1"/>
</dbReference>
<keyword evidence="4 13" id="KW-0813">Transport</keyword>
<keyword evidence="10" id="KW-0406">Ion transport</keyword>
<feature type="transmembrane region" description="Helical" evidence="14">
    <location>
        <begin position="213"/>
        <end position="229"/>
    </location>
</feature>
<keyword evidence="16" id="KW-1185">Reference proteome</keyword>
<keyword evidence="11 14" id="KW-0472">Membrane</keyword>
<protein>
    <recommendedName>
        <fullName evidence="12">High-affinity zinc uptake system membrane protein ZnuB</fullName>
    </recommendedName>
</protein>
<evidence type="ECO:0000256" key="11">
    <source>
        <dbReference type="ARBA" id="ARBA00023136"/>
    </source>
</evidence>
<dbReference type="CDD" id="cd06550">
    <property type="entry name" value="TM_ABC_iron-siderophores_like"/>
    <property type="match status" value="1"/>
</dbReference>
<dbReference type="Proteomes" id="UP000199598">
    <property type="component" value="Unassembled WGS sequence"/>
</dbReference>
<evidence type="ECO:0000256" key="1">
    <source>
        <dbReference type="ARBA" id="ARBA00002313"/>
    </source>
</evidence>
<evidence type="ECO:0000256" key="4">
    <source>
        <dbReference type="ARBA" id="ARBA00022448"/>
    </source>
</evidence>
<keyword evidence="5" id="KW-1003">Cell membrane</keyword>
<feature type="transmembrane region" description="Helical" evidence="14">
    <location>
        <begin position="94"/>
        <end position="116"/>
    </location>
</feature>
<feature type="transmembrane region" description="Helical" evidence="14">
    <location>
        <begin position="41"/>
        <end position="74"/>
    </location>
</feature>
<feature type="transmembrane region" description="Helical" evidence="14">
    <location>
        <begin position="241"/>
        <end position="261"/>
    </location>
</feature>
<evidence type="ECO:0000256" key="5">
    <source>
        <dbReference type="ARBA" id="ARBA00022475"/>
    </source>
</evidence>
<proteinExistence type="inferred from homology"/>
<feature type="transmembrane region" description="Helical" evidence="14">
    <location>
        <begin position="128"/>
        <end position="145"/>
    </location>
</feature>
<dbReference type="SUPFAM" id="SSF81345">
    <property type="entry name" value="ABC transporter involved in vitamin B12 uptake, BtuC"/>
    <property type="match status" value="1"/>
</dbReference>
<name>A0A1I3YHR0_9HYPH</name>
<comment type="subcellular location">
    <subcellularLocation>
        <location evidence="2 13">Cell membrane</location>
        <topology evidence="2 13">Multi-pass membrane protein</topology>
    </subcellularLocation>
</comment>
<feature type="transmembrane region" description="Helical" evidence="14">
    <location>
        <begin position="6"/>
        <end position="29"/>
    </location>
</feature>
<organism evidence="15 16">
    <name type="scientific">Pseudovibrio ascidiaceicola</name>
    <dbReference type="NCBI Taxonomy" id="285279"/>
    <lineage>
        <taxon>Bacteria</taxon>
        <taxon>Pseudomonadati</taxon>
        <taxon>Pseudomonadota</taxon>
        <taxon>Alphaproteobacteria</taxon>
        <taxon>Hyphomicrobiales</taxon>
        <taxon>Stappiaceae</taxon>
        <taxon>Pseudovibrio</taxon>
    </lineage>
</organism>
<gene>
    <name evidence="15" type="ORF">SAMN04488518_10433</name>
</gene>
<comment type="similarity">
    <text evidence="3 13">Belongs to the ABC-3 integral membrane protein family.</text>
</comment>
<comment type="function">
    <text evidence="1">Involved in the high-affinity zinc uptake transport system.</text>
</comment>
<feature type="transmembrane region" description="Helical" evidence="14">
    <location>
        <begin position="170"/>
        <end position="201"/>
    </location>
</feature>
<keyword evidence="7" id="KW-0862">Zinc</keyword>
<evidence type="ECO:0000313" key="16">
    <source>
        <dbReference type="Proteomes" id="UP000199598"/>
    </source>
</evidence>
<sequence length="271" mass="28692">MDDFILRAMLAGIGLALVSGPLGCFVVWRRMAYFGDTMSHSALLGVALAFLLNINLMVGVLGVTVTVSLCLLILQKRGSLSTDALLGLLSHSALALGMVLIAFMSSVRFDLLSLLFGDILAVGNEDVIAIYVCAAVILGLMYFLWRPLLASTVNRELAEAEGFNPDLTQLVFMVMMAAIIAIAMKIVGVLLITALLIIPAATARWFARTPEQMAIASSIIGVASVILGLEGSLQFDSASGPSIVVASLCLFLLSLFASRLINGVLGKERGQ</sequence>
<dbReference type="InterPro" id="IPR001626">
    <property type="entry name" value="ABC_TroCD"/>
</dbReference>
<dbReference type="Gene3D" id="1.10.3470.10">
    <property type="entry name" value="ABC transporter involved in vitamin B12 uptake, BtuC"/>
    <property type="match status" value="1"/>
</dbReference>
<dbReference type="InterPro" id="IPR037294">
    <property type="entry name" value="ABC_BtuC-like"/>
</dbReference>
<evidence type="ECO:0000313" key="15">
    <source>
        <dbReference type="EMBL" id="SFK31364.1"/>
    </source>
</evidence>
<keyword evidence="8" id="KW-0864">Zinc transport</keyword>